<gene>
    <name evidence="1" type="ORF">JMJ77_000098</name>
</gene>
<accession>A0A9P7UJX3</accession>
<comment type="caution">
    <text evidence="1">The sequence shown here is derived from an EMBL/GenBank/DDBJ whole genome shotgun (WGS) entry which is preliminary data.</text>
</comment>
<reference evidence="1" key="1">
    <citation type="submission" date="2021-05" db="EMBL/GenBank/DDBJ databases">
        <title>Comparative genomics of three Colletotrichum scovillei strains and genetic complementation revealed genes involved fungal growth and virulence on chili pepper.</title>
        <authorList>
            <person name="Hsieh D.-K."/>
            <person name="Chuang S.-C."/>
            <person name="Chen C.-Y."/>
            <person name="Chao Y.-T."/>
            <person name="Lu M.-Y.J."/>
            <person name="Lee M.-H."/>
            <person name="Shih M.-C."/>
        </authorList>
    </citation>
    <scope>NUCLEOTIDE SEQUENCE</scope>
    <source>
        <strain evidence="1">Coll-153</strain>
    </source>
</reference>
<evidence type="ECO:0000313" key="2">
    <source>
        <dbReference type="Proteomes" id="UP000699042"/>
    </source>
</evidence>
<evidence type="ECO:0000313" key="1">
    <source>
        <dbReference type="EMBL" id="KAG7053005.1"/>
    </source>
</evidence>
<proteinExistence type="predicted"/>
<name>A0A9P7UJX3_9PEZI</name>
<keyword evidence="2" id="KW-1185">Reference proteome</keyword>
<organism evidence="1 2">
    <name type="scientific">Colletotrichum scovillei</name>
    <dbReference type="NCBI Taxonomy" id="1209932"/>
    <lineage>
        <taxon>Eukaryota</taxon>
        <taxon>Fungi</taxon>
        <taxon>Dikarya</taxon>
        <taxon>Ascomycota</taxon>
        <taxon>Pezizomycotina</taxon>
        <taxon>Sordariomycetes</taxon>
        <taxon>Hypocreomycetidae</taxon>
        <taxon>Glomerellales</taxon>
        <taxon>Glomerellaceae</taxon>
        <taxon>Colletotrichum</taxon>
        <taxon>Colletotrichum acutatum species complex</taxon>
    </lineage>
</organism>
<dbReference type="AlphaFoldDB" id="A0A9P7UJX3"/>
<dbReference type="EMBL" id="JAESDN010000003">
    <property type="protein sequence ID" value="KAG7053005.1"/>
    <property type="molecule type" value="Genomic_DNA"/>
</dbReference>
<dbReference type="Proteomes" id="UP000699042">
    <property type="component" value="Unassembled WGS sequence"/>
</dbReference>
<protein>
    <submittedName>
        <fullName evidence="1">Uncharacterized protein</fullName>
    </submittedName>
</protein>
<sequence length="88" mass="10187">MEHLSTKAFFGQNIRPDCFPSSSECEIAALDEISIKQYPIRIMVKSAISLKSASGWTRRKLSDVWFMSRRVRPIRASFNVLCRRGIFF</sequence>